<feature type="compositionally biased region" description="Basic and acidic residues" evidence="6">
    <location>
        <begin position="393"/>
        <end position="404"/>
    </location>
</feature>
<sequence length="558" mass="59618">MAGISKSKRLTLEGNATNADCSGMEIEAIDAMPTTLRRLDVSSNTITNSDSRNLKGLENCVHLTWLDIKGNQLSSLRGLESLISLQVLNAGTNSITSITTVASLSSLKALILNNNSITALPDLSPLVSLNTLILSHNSLSSLPTPFPRLPNLKKISLSNNLLSDYPIFTVPPPPIQELRLAHNKIKRVPEKNPKNSSAATYTLSALKTLDIGSNLIDSLANLVKAFASKILAGPDSLVNLNLKGNDVVGGSGFGSGNDGDIVDGKKGDEVHNAANIAYKEAILPLCGSNLKVLDGIRFDAKFLERKEKRKESGWSAKGPTAGDEDVAVSNDGKVRVSVTTPAKKRETLAASSNSTTRFSLPANSVTIFGASSSSKELKRSTKNATTNFSSKQPENKSRLEKKDQLPPPHAKLAEIKAKSELPKLKDVENTTKKPPKRKAQDSIEHGKISKKAVSGKDEFFMGAFVPPPKENSAAATLLKSVAVATAVKVAIAKEEARKEKIVDKQEEKLRSGVVAVIEKKETVRKSSAIVKPLNIEELEKNLETGTASVGTGQASGWD</sequence>
<feature type="region of interest" description="Disordered" evidence="6">
    <location>
        <begin position="309"/>
        <end position="328"/>
    </location>
</feature>
<comment type="subcellular location">
    <subcellularLocation>
        <location evidence="1">Cell projection</location>
        <location evidence="1">Cilium</location>
    </subcellularLocation>
</comment>
<feature type="compositionally biased region" description="Basic and acidic residues" evidence="6">
    <location>
        <begin position="438"/>
        <end position="447"/>
    </location>
</feature>
<name>A0AAD5XHN8_9FUNG</name>
<dbReference type="PROSITE" id="PS51450">
    <property type="entry name" value="LRR"/>
    <property type="match status" value="4"/>
</dbReference>
<evidence type="ECO:0000313" key="7">
    <source>
        <dbReference type="EMBL" id="KAJ3121482.1"/>
    </source>
</evidence>
<dbReference type="PANTHER" id="PTHR45973">
    <property type="entry name" value="PROTEIN PHOSPHATASE 1 REGULATORY SUBUNIT SDS22-RELATED"/>
    <property type="match status" value="1"/>
</dbReference>
<dbReference type="InterPro" id="IPR050576">
    <property type="entry name" value="Cilia_flagella_integrity"/>
</dbReference>
<evidence type="ECO:0000256" key="1">
    <source>
        <dbReference type="ARBA" id="ARBA00004138"/>
    </source>
</evidence>
<accession>A0AAD5XHN8</accession>
<feature type="compositionally biased region" description="Basic and acidic residues" evidence="6">
    <location>
        <begin position="411"/>
        <end position="431"/>
    </location>
</feature>
<dbReference type="SMART" id="SM00369">
    <property type="entry name" value="LRR_TYP"/>
    <property type="match status" value="4"/>
</dbReference>
<evidence type="ECO:0000256" key="6">
    <source>
        <dbReference type="SAM" id="MobiDB-lite"/>
    </source>
</evidence>
<evidence type="ECO:0000256" key="4">
    <source>
        <dbReference type="ARBA" id="ARBA00023069"/>
    </source>
</evidence>
<comment type="caution">
    <text evidence="7">The sequence shown here is derived from an EMBL/GenBank/DDBJ whole genome shotgun (WGS) entry which is preliminary data.</text>
</comment>
<evidence type="ECO:0000256" key="2">
    <source>
        <dbReference type="ARBA" id="ARBA00022614"/>
    </source>
</evidence>
<dbReference type="Proteomes" id="UP001211907">
    <property type="component" value="Unassembled WGS sequence"/>
</dbReference>
<evidence type="ECO:0000256" key="5">
    <source>
        <dbReference type="ARBA" id="ARBA00023273"/>
    </source>
</evidence>
<feature type="compositionally biased region" description="Polar residues" evidence="6">
    <location>
        <begin position="382"/>
        <end position="392"/>
    </location>
</feature>
<gene>
    <name evidence="7" type="ORF">HK100_012357</name>
</gene>
<dbReference type="AlphaFoldDB" id="A0AAD5XHN8"/>
<organism evidence="7 8">
    <name type="scientific">Physocladia obscura</name>
    <dbReference type="NCBI Taxonomy" id="109957"/>
    <lineage>
        <taxon>Eukaryota</taxon>
        <taxon>Fungi</taxon>
        <taxon>Fungi incertae sedis</taxon>
        <taxon>Chytridiomycota</taxon>
        <taxon>Chytridiomycota incertae sedis</taxon>
        <taxon>Chytridiomycetes</taxon>
        <taxon>Chytridiales</taxon>
        <taxon>Chytriomycetaceae</taxon>
        <taxon>Physocladia</taxon>
    </lineage>
</organism>
<reference evidence="7" key="1">
    <citation type="submission" date="2020-05" db="EMBL/GenBank/DDBJ databases">
        <title>Phylogenomic resolution of chytrid fungi.</title>
        <authorList>
            <person name="Stajich J.E."/>
            <person name="Amses K."/>
            <person name="Simmons R."/>
            <person name="Seto K."/>
            <person name="Myers J."/>
            <person name="Bonds A."/>
            <person name="Quandt C.A."/>
            <person name="Barry K."/>
            <person name="Liu P."/>
            <person name="Grigoriev I."/>
            <person name="Longcore J.E."/>
            <person name="James T.Y."/>
        </authorList>
    </citation>
    <scope>NUCLEOTIDE SEQUENCE</scope>
    <source>
        <strain evidence="7">JEL0513</strain>
    </source>
</reference>
<dbReference type="SUPFAM" id="SSF52058">
    <property type="entry name" value="L domain-like"/>
    <property type="match status" value="1"/>
</dbReference>
<dbReference type="InterPro" id="IPR003591">
    <property type="entry name" value="Leu-rich_rpt_typical-subtyp"/>
</dbReference>
<keyword evidence="8" id="KW-1185">Reference proteome</keyword>
<dbReference type="Gene3D" id="3.80.10.10">
    <property type="entry name" value="Ribonuclease Inhibitor"/>
    <property type="match status" value="2"/>
</dbReference>
<proteinExistence type="predicted"/>
<keyword evidence="3" id="KW-0677">Repeat</keyword>
<dbReference type="EMBL" id="JADGJH010000877">
    <property type="protein sequence ID" value="KAJ3121482.1"/>
    <property type="molecule type" value="Genomic_DNA"/>
</dbReference>
<dbReference type="SMART" id="SM00364">
    <property type="entry name" value="LRR_BAC"/>
    <property type="match status" value="7"/>
</dbReference>
<keyword evidence="5" id="KW-0966">Cell projection</keyword>
<dbReference type="InterPro" id="IPR001611">
    <property type="entry name" value="Leu-rich_rpt"/>
</dbReference>
<evidence type="ECO:0000256" key="3">
    <source>
        <dbReference type="ARBA" id="ARBA00022737"/>
    </source>
</evidence>
<keyword evidence="4" id="KW-0969">Cilium</keyword>
<feature type="region of interest" description="Disordered" evidence="6">
    <location>
        <begin position="371"/>
        <end position="448"/>
    </location>
</feature>
<dbReference type="PANTHER" id="PTHR45973:SF9">
    <property type="entry name" value="LEUCINE-RICH REPEAT-CONTAINING PROTEIN 46"/>
    <property type="match status" value="1"/>
</dbReference>
<dbReference type="SMART" id="SM00365">
    <property type="entry name" value="LRR_SD22"/>
    <property type="match status" value="4"/>
</dbReference>
<protein>
    <submittedName>
        <fullName evidence="7">Uncharacterized protein</fullName>
    </submittedName>
</protein>
<keyword evidence="2" id="KW-0433">Leucine-rich repeat</keyword>
<evidence type="ECO:0000313" key="8">
    <source>
        <dbReference type="Proteomes" id="UP001211907"/>
    </source>
</evidence>
<dbReference type="InterPro" id="IPR032675">
    <property type="entry name" value="LRR_dom_sf"/>
</dbReference>